<proteinExistence type="predicted"/>
<feature type="region of interest" description="Disordered" evidence="1">
    <location>
        <begin position="1"/>
        <end position="45"/>
    </location>
</feature>
<sequence>MSLWVFANRGQKRRYKDTEELPEASANQTGDLAQGLPSRRSAAKTGAAIYETNRIANVKAKKPSRTSQVHQIPTDNA</sequence>
<reference evidence="2 3" key="2">
    <citation type="submission" date="2018-11" db="EMBL/GenBank/DDBJ databases">
        <authorList>
            <consortium name="Pathogen Informatics"/>
        </authorList>
    </citation>
    <scope>NUCLEOTIDE SEQUENCE [LARGE SCALE GENOMIC DNA]</scope>
    <source>
        <strain evidence="2 3">NST_G2</strain>
    </source>
</reference>
<keyword evidence="3" id="KW-1185">Reference proteome</keyword>
<evidence type="ECO:0000313" key="2">
    <source>
        <dbReference type="EMBL" id="VDL92014.1"/>
    </source>
</evidence>
<dbReference type="AlphaFoldDB" id="A0A183SN31"/>
<name>A0A183SN31_SCHSO</name>
<accession>A0A183SN31</accession>
<dbReference type="Proteomes" id="UP000275846">
    <property type="component" value="Unassembled WGS sequence"/>
</dbReference>
<evidence type="ECO:0000256" key="1">
    <source>
        <dbReference type="SAM" id="MobiDB-lite"/>
    </source>
</evidence>
<evidence type="ECO:0000313" key="3">
    <source>
        <dbReference type="Proteomes" id="UP000275846"/>
    </source>
</evidence>
<gene>
    <name evidence="2" type="ORF">SSLN_LOCUS5629</name>
</gene>
<organism evidence="4">
    <name type="scientific">Schistocephalus solidus</name>
    <name type="common">Tapeworm</name>
    <dbReference type="NCBI Taxonomy" id="70667"/>
    <lineage>
        <taxon>Eukaryota</taxon>
        <taxon>Metazoa</taxon>
        <taxon>Spiralia</taxon>
        <taxon>Lophotrochozoa</taxon>
        <taxon>Platyhelminthes</taxon>
        <taxon>Cestoda</taxon>
        <taxon>Eucestoda</taxon>
        <taxon>Diphyllobothriidea</taxon>
        <taxon>Diphyllobothriidae</taxon>
        <taxon>Schistocephalus</taxon>
    </lineage>
</organism>
<dbReference type="EMBL" id="UYSU01033329">
    <property type="protein sequence ID" value="VDL92014.1"/>
    <property type="molecule type" value="Genomic_DNA"/>
</dbReference>
<dbReference type="WBParaSite" id="SSLN_0000580801-mRNA-1">
    <property type="protein sequence ID" value="SSLN_0000580801-mRNA-1"/>
    <property type="gene ID" value="SSLN_0000580801"/>
</dbReference>
<evidence type="ECO:0000313" key="4">
    <source>
        <dbReference type="WBParaSite" id="SSLN_0000580801-mRNA-1"/>
    </source>
</evidence>
<protein>
    <submittedName>
        <fullName evidence="2 4">Uncharacterized protein</fullName>
    </submittedName>
</protein>
<reference evidence="4" key="1">
    <citation type="submission" date="2016-06" db="UniProtKB">
        <authorList>
            <consortium name="WormBaseParasite"/>
        </authorList>
    </citation>
    <scope>IDENTIFICATION</scope>
</reference>